<reference evidence="2 3" key="1">
    <citation type="submission" date="2018-04" db="EMBL/GenBank/DDBJ databases">
        <title>Bordetella sp. HZ20 isolated from seawater.</title>
        <authorList>
            <person name="Sun C."/>
        </authorList>
    </citation>
    <scope>NUCLEOTIDE SEQUENCE [LARGE SCALE GENOMIC DNA]</scope>
    <source>
        <strain evidence="2 3">HZ20</strain>
    </source>
</reference>
<dbReference type="AlphaFoldDB" id="A0A2R4XJ05"/>
<gene>
    <name evidence="2" type="ORF">DBV39_08480</name>
</gene>
<evidence type="ECO:0000313" key="2">
    <source>
        <dbReference type="EMBL" id="AWB33733.1"/>
    </source>
</evidence>
<evidence type="ECO:0000313" key="3">
    <source>
        <dbReference type="Proteomes" id="UP000244571"/>
    </source>
</evidence>
<feature type="signal peptide" evidence="1">
    <location>
        <begin position="1"/>
        <end position="29"/>
    </location>
</feature>
<keyword evidence="3" id="KW-1185">Reference proteome</keyword>
<evidence type="ECO:0000256" key="1">
    <source>
        <dbReference type="SAM" id="SignalP"/>
    </source>
</evidence>
<feature type="chain" id="PRO_5015362066" evidence="1">
    <location>
        <begin position="30"/>
        <end position="382"/>
    </location>
</feature>
<dbReference type="KEGG" id="boz:DBV39_08480"/>
<name>A0A2R4XJ05_9BURK</name>
<protein>
    <submittedName>
        <fullName evidence="2">C4-dicarboxylate ABC transporter substrate-binding protein</fullName>
    </submittedName>
</protein>
<dbReference type="RefSeq" id="WP_108621162.1">
    <property type="nucleotide sequence ID" value="NZ_CP028901.1"/>
</dbReference>
<dbReference type="OrthoDB" id="9780180at2"/>
<dbReference type="Proteomes" id="UP000244571">
    <property type="component" value="Chromosome"/>
</dbReference>
<sequence length="382" mass="41295">MKTTYKPVGRYLTGVAAGLVMAFGSAAVAQTLPNTMTWSSYDVGSAGYAEASAMADAFGKKFGTKVRIQPSGSSIGRLQPVLQGRADVGFLATETFFASEGTEDFAAKRWGPQDLRVLAGRPASFGLPTAADANINSFEDLKGKRLALVAGNPSVNVKCEAYLGFGGLTLDDVEVVMFPTYGAAMSSIAAGQSDATCTTTTPSQMYELAESPRGIRWLGASVDDKEGWARMQSLAPFFGPTVETVGAGISKDKPMDIMAYRYPLLVVRADMSEDEVYNLMKGFDETYDLYKDATSVMPRWALDQAGTPPADAPFHNGAIKYLKEKGIWTDAHQQWNDARLKRLEALRAAWAETMKEGKDLSDEQFADLWKKNREAALSGLSS</sequence>
<dbReference type="EMBL" id="CP028901">
    <property type="protein sequence ID" value="AWB33733.1"/>
    <property type="molecule type" value="Genomic_DNA"/>
</dbReference>
<dbReference type="SUPFAM" id="SSF53850">
    <property type="entry name" value="Periplasmic binding protein-like II"/>
    <property type="match status" value="1"/>
</dbReference>
<dbReference type="InterPro" id="IPR011852">
    <property type="entry name" value="TRAP_TAXI"/>
</dbReference>
<keyword evidence="1" id="KW-0732">Signal</keyword>
<accession>A0A2R4XJ05</accession>
<dbReference type="PANTHER" id="PTHR42941:SF1">
    <property type="entry name" value="SLL1037 PROTEIN"/>
    <property type="match status" value="1"/>
</dbReference>
<organism evidence="2 3">
    <name type="scientific">Orrella marina</name>
    <dbReference type="NCBI Taxonomy" id="2163011"/>
    <lineage>
        <taxon>Bacteria</taxon>
        <taxon>Pseudomonadati</taxon>
        <taxon>Pseudomonadota</taxon>
        <taxon>Betaproteobacteria</taxon>
        <taxon>Burkholderiales</taxon>
        <taxon>Alcaligenaceae</taxon>
        <taxon>Orrella</taxon>
    </lineage>
</organism>
<dbReference type="PANTHER" id="PTHR42941">
    <property type="entry name" value="SLL1037 PROTEIN"/>
    <property type="match status" value="1"/>
</dbReference>
<dbReference type="Pfam" id="PF16868">
    <property type="entry name" value="NMT1_3"/>
    <property type="match status" value="1"/>
</dbReference>
<dbReference type="NCBIfam" id="TIGR02122">
    <property type="entry name" value="TRAP_TAXI"/>
    <property type="match status" value="1"/>
</dbReference>
<proteinExistence type="predicted"/>
<dbReference type="Gene3D" id="3.40.190.10">
    <property type="entry name" value="Periplasmic binding protein-like II"/>
    <property type="match status" value="2"/>
</dbReference>